<keyword evidence="4 8" id="KW-0808">Transferase</keyword>
<feature type="domain" description="3-deoxy-D-manno-octulosonic-acid transferase N-terminal" evidence="9">
    <location>
        <begin position="46"/>
        <end position="205"/>
    </location>
</feature>
<dbReference type="UniPathway" id="UPA00958"/>
<dbReference type="Gene3D" id="3.40.50.2000">
    <property type="entry name" value="Glycogen Phosphorylase B"/>
    <property type="match status" value="1"/>
</dbReference>
<sequence>MQTLYNIGIGLFGWVARLVAPFNSRAALMTKGRRQVWDQLAGSDLRGQVVWVHCASLGEFEQGRPLIEAIREAHPEYKIVLTFFSPSGYEVRKNYDQVDVVVYLPADTRKNAQRFIRAIHPDQVYFVKYEYWFHYFSQLKRAHIPLYSVSSIFRKEQVFFRWYGAWFRRILTCVTRFYVQDEPSARLLTSIGLSNHVVAGDTRFDRVAAIAASAAEVPVIADFARDAQVLVAGSSWPQDEAILAEFLNHAAPNVKCIVAPHEVHESHITQLLGRFKVPVCRYSQLSGAIPADARVLVIDTIGLLSSIYRYGSVAYIGGGFGKGIHNTLEAATYGMPVIFGPNHKKFKEAMDLIEQGAGFPISDKADFLKVMDQFWSPGSEASLKASGDAAHRYVQSMCGATERILKETF</sequence>
<keyword evidence="8" id="KW-0448">Lipopolysaccharide biosynthesis</keyword>
<dbReference type="EMBL" id="BAZW01000026">
    <property type="protein sequence ID" value="GAO30590.1"/>
    <property type="molecule type" value="Genomic_DNA"/>
</dbReference>
<dbReference type="Gene3D" id="3.40.50.11720">
    <property type="entry name" value="3-Deoxy-D-manno-octulosonic-acid transferase, N-terminal domain"/>
    <property type="match status" value="1"/>
</dbReference>
<dbReference type="EC" id="2.4.99.12" evidence="2 8"/>
<dbReference type="RefSeq" id="WP_062125677.1">
    <property type="nucleotide sequence ID" value="NZ_BAZW01000026.1"/>
</dbReference>
<evidence type="ECO:0000313" key="10">
    <source>
        <dbReference type="EMBL" id="GAO30590.1"/>
    </source>
</evidence>
<evidence type="ECO:0000256" key="2">
    <source>
        <dbReference type="ARBA" id="ARBA00012621"/>
    </source>
</evidence>
<keyword evidence="11" id="KW-1185">Reference proteome</keyword>
<dbReference type="InterPro" id="IPR039901">
    <property type="entry name" value="Kdotransferase"/>
</dbReference>
<evidence type="ECO:0000256" key="4">
    <source>
        <dbReference type="ARBA" id="ARBA00022679"/>
    </source>
</evidence>
<dbReference type="Proteomes" id="UP000032900">
    <property type="component" value="Unassembled WGS sequence"/>
</dbReference>
<dbReference type="SUPFAM" id="SSF53756">
    <property type="entry name" value="UDP-Glycosyltransferase/glycogen phosphorylase"/>
    <property type="match status" value="1"/>
</dbReference>
<comment type="similarity">
    <text evidence="8">Belongs to the glycosyltransferase group 1 family.</text>
</comment>
<comment type="subcellular location">
    <subcellularLocation>
        <location evidence="8">Cell membrane</location>
    </subcellularLocation>
</comment>
<dbReference type="GO" id="GO:0005886">
    <property type="term" value="C:plasma membrane"/>
    <property type="evidence" value="ECO:0007669"/>
    <property type="project" value="UniProtKB-SubCell"/>
</dbReference>
<keyword evidence="8" id="KW-1003">Cell membrane</keyword>
<evidence type="ECO:0000256" key="6">
    <source>
        <dbReference type="ARBA" id="ARBA00049183"/>
    </source>
</evidence>
<evidence type="ECO:0000256" key="1">
    <source>
        <dbReference type="ARBA" id="ARBA00004713"/>
    </source>
</evidence>
<comment type="catalytic activity">
    <reaction evidence="6 8">
        <text>lipid IVA (E. coli) + CMP-3-deoxy-beta-D-manno-octulosonate = alpha-Kdo-(2-&gt;6)-lipid IVA (E. coli) + CMP + H(+)</text>
        <dbReference type="Rhea" id="RHEA:28066"/>
        <dbReference type="ChEBI" id="CHEBI:15378"/>
        <dbReference type="ChEBI" id="CHEBI:58603"/>
        <dbReference type="ChEBI" id="CHEBI:60364"/>
        <dbReference type="ChEBI" id="CHEBI:60377"/>
        <dbReference type="ChEBI" id="CHEBI:85987"/>
        <dbReference type="EC" id="2.4.99.12"/>
    </reaction>
</comment>
<reference evidence="10 11" key="1">
    <citation type="journal article" date="2015" name="Microbes Environ.">
        <title>Distribution and evolution of nitrogen fixation genes in the phylum bacteroidetes.</title>
        <authorList>
            <person name="Inoue J."/>
            <person name="Oshima K."/>
            <person name="Suda W."/>
            <person name="Sakamoto M."/>
            <person name="Iino T."/>
            <person name="Noda S."/>
            <person name="Hongoh Y."/>
            <person name="Hattori M."/>
            <person name="Ohkuma M."/>
        </authorList>
    </citation>
    <scope>NUCLEOTIDE SEQUENCE [LARGE SCALE GENOMIC DNA]</scope>
    <source>
        <strain evidence="10">JCM 15548</strain>
    </source>
</reference>
<organism evidence="10 11">
    <name type="scientific">Geofilum rubicundum JCM 15548</name>
    <dbReference type="NCBI Taxonomy" id="1236989"/>
    <lineage>
        <taxon>Bacteria</taxon>
        <taxon>Pseudomonadati</taxon>
        <taxon>Bacteroidota</taxon>
        <taxon>Bacteroidia</taxon>
        <taxon>Marinilabiliales</taxon>
        <taxon>Marinilabiliaceae</taxon>
        <taxon>Geofilum</taxon>
    </lineage>
</organism>
<evidence type="ECO:0000256" key="5">
    <source>
        <dbReference type="ARBA" id="ARBA00031445"/>
    </source>
</evidence>
<evidence type="ECO:0000259" key="9">
    <source>
        <dbReference type="Pfam" id="PF04413"/>
    </source>
</evidence>
<comment type="function">
    <text evidence="8">Involved in lipopolysaccharide (LPS) biosynthesis. Catalyzes the transfer of 3-deoxy-D-manno-octulosonate (Kdo) residue(s) from CMP-Kdo to lipid IV(A), the tetraacyldisaccharide-1,4'-bisphosphate precursor of lipid A.</text>
</comment>
<dbReference type="PANTHER" id="PTHR42755">
    <property type="entry name" value="3-DEOXY-MANNO-OCTULOSONATE CYTIDYLYLTRANSFERASE"/>
    <property type="match status" value="1"/>
</dbReference>
<dbReference type="GO" id="GO:0009245">
    <property type="term" value="P:lipid A biosynthetic process"/>
    <property type="evidence" value="ECO:0007669"/>
    <property type="project" value="TreeGrafter"/>
</dbReference>
<name>A0A0E9M0D4_9BACT</name>
<dbReference type="AlphaFoldDB" id="A0A0E9M0D4"/>
<evidence type="ECO:0000256" key="3">
    <source>
        <dbReference type="ARBA" id="ARBA00019077"/>
    </source>
</evidence>
<dbReference type="GO" id="GO:0009244">
    <property type="term" value="P:lipopolysaccharide core region biosynthetic process"/>
    <property type="evidence" value="ECO:0007669"/>
    <property type="project" value="UniProtKB-UniRule"/>
</dbReference>
<dbReference type="InterPro" id="IPR038107">
    <property type="entry name" value="Glycos_transf_N_sf"/>
</dbReference>
<protein>
    <recommendedName>
        <fullName evidence="3 8">3-deoxy-D-manno-octulosonic acid transferase</fullName>
        <shortName evidence="8">Kdo transferase</shortName>
        <ecNumber evidence="2 8">2.4.99.12</ecNumber>
    </recommendedName>
    <alternativeName>
        <fullName evidence="5 8">Lipid IV(A) 3-deoxy-D-manno-octulosonic acid transferase</fullName>
    </alternativeName>
</protein>
<dbReference type="InterPro" id="IPR007507">
    <property type="entry name" value="Glycos_transf_N"/>
</dbReference>
<evidence type="ECO:0000256" key="8">
    <source>
        <dbReference type="RuleBase" id="RU365103"/>
    </source>
</evidence>
<gene>
    <name evidence="10" type="ORF">JCM15548_12876</name>
</gene>
<dbReference type="OrthoDB" id="9789797at2"/>
<dbReference type="GO" id="GO:0043842">
    <property type="term" value="F:Kdo transferase activity"/>
    <property type="evidence" value="ECO:0007669"/>
    <property type="project" value="UniProtKB-EC"/>
</dbReference>
<evidence type="ECO:0000313" key="11">
    <source>
        <dbReference type="Proteomes" id="UP000032900"/>
    </source>
</evidence>
<dbReference type="PANTHER" id="PTHR42755:SF1">
    <property type="entry name" value="3-DEOXY-D-MANNO-OCTULOSONIC ACID TRANSFERASE, MITOCHONDRIAL-RELATED"/>
    <property type="match status" value="1"/>
</dbReference>
<accession>A0A0E9M0D4</accession>
<dbReference type="STRING" id="1236989.JCM15548_12876"/>
<dbReference type="Pfam" id="PF04413">
    <property type="entry name" value="Glycos_transf_N"/>
    <property type="match status" value="1"/>
</dbReference>
<keyword evidence="8" id="KW-0472">Membrane</keyword>
<feature type="active site" description="Proton acceptor" evidence="7">
    <location>
        <position position="59"/>
    </location>
</feature>
<evidence type="ECO:0000256" key="7">
    <source>
        <dbReference type="PIRSR" id="PIRSR639901-1"/>
    </source>
</evidence>
<comment type="caution">
    <text evidence="10">The sequence shown here is derived from an EMBL/GenBank/DDBJ whole genome shotgun (WGS) entry which is preliminary data.</text>
</comment>
<comment type="pathway">
    <text evidence="1 8">Bacterial outer membrane biogenesis; LPS core biosynthesis.</text>
</comment>
<proteinExistence type="inferred from homology"/>